<name>A0A445LY70_GLYSO</name>
<protein>
    <recommendedName>
        <fullName evidence="3">Protein NUCLEAR FUSION DEFECTIVE 6, chloroplastic/mitochondrial</fullName>
    </recommendedName>
</protein>
<keyword evidence="2" id="KW-1185">Reference proteome</keyword>
<gene>
    <name evidence="1" type="ORF">D0Y65_000309</name>
</gene>
<reference evidence="1 2" key="1">
    <citation type="submission" date="2018-09" db="EMBL/GenBank/DDBJ databases">
        <title>A high-quality reference genome of wild soybean provides a powerful tool to mine soybean genomes.</title>
        <authorList>
            <person name="Xie M."/>
            <person name="Chung C.Y.L."/>
            <person name="Li M.-W."/>
            <person name="Wong F.-L."/>
            <person name="Chan T.-F."/>
            <person name="Lam H.-M."/>
        </authorList>
    </citation>
    <scope>NUCLEOTIDE SEQUENCE [LARGE SCALE GENOMIC DNA]</scope>
    <source>
        <strain evidence="2">cv. W05</strain>
        <tissue evidence="1">Hypocotyl of etiolated seedlings</tissue>
    </source>
</reference>
<dbReference type="PANTHER" id="PTHR33156:SF2">
    <property type="entry name" value="OS01G0738000 PROTEIN"/>
    <property type="match status" value="1"/>
</dbReference>
<dbReference type="InterPro" id="IPR043459">
    <property type="entry name" value="NFD6/NOXY2-like"/>
</dbReference>
<organism evidence="1 2">
    <name type="scientific">Glycine soja</name>
    <name type="common">Wild soybean</name>
    <dbReference type="NCBI Taxonomy" id="3848"/>
    <lineage>
        <taxon>Eukaryota</taxon>
        <taxon>Viridiplantae</taxon>
        <taxon>Streptophyta</taxon>
        <taxon>Embryophyta</taxon>
        <taxon>Tracheophyta</taxon>
        <taxon>Spermatophyta</taxon>
        <taxon>Magnoliopsida</taxon>
        <taxon>eudicotyledons</taxon>
        <taxon>Gunneridae</taxon>
        <taxon>Pentapetalae</taxon>
        <taxon>rosids</taxon>
        <taxon>fabids</taxon>
        <taxon>Fabales</taxon>
        <taxon>Fabaceae</taxon>
        <taxon>Papilionoideae</taxon>
        <taxon>50 kb inversion clade</taxon>
        <taxon>NPAAA clade</taxon>
        <taxon>indigoferoid/millettioid clade</taxon>
        <taxon>Phaseoleae</taxon>
        <taxon>Glycine</taxon>
        <taxon>Glycine subgen. Soja</taxon>
    </lineage>
</organism>
<sequence length="122" mass="12989">PAHKACPSFLLSPQQSEKVLLCCRAQEVAVAARKTIQIASAATRTLLSRRSSCPTKLNGLAFSYSSPQKRALSFSRLPVLLVGAQVSLTPLHSATASAMFTSLLSLHNTNWGCLSEGFATTL</sequence>
<dbReference type="AlphaFoldDB" id="A0A445LY70"/>
<comment type="caution">
    <text evidence="1">The sequence shown here is derived from an EMBL/GenBank/DDBJ whole genome shotgun (WGS) entry which is preliminary data.</text>
</comment>
<evidence type="ECO:0000313" key="2">
    <source>
        <dbReference type="Proteomes" id="UP000289340"/>
    </source>
</evidence>
<evidence type="ECO:0008006" key="3">
    <source>
        <dbReference type="Google" id="ProtNLM"/>
    </source>
</evidence>
<dbReference type="PANTHER" id="PTHR33156">
    <property type="entry name" value="OS02G0230000 PROTEIN"/>
    <property type="match status" value="1"/>
</dbReference>
<accession>A0A445LY70</accession>
<dbReference type="EMBL" id="QZWG01000001">
    <property type="protein sequence ID" value="RZC28249.1"/>
    <property type="molecule type" value="Genomic_DNA"/>
</dbReference>
<feature type="non-terminal residue" evidence="1">
    <location>
        <position position="1"/>
    </location>
</feature>
<proteinExistence type="predicted"/>
<dbReference type="Proteomes" id="UP000289340">
    <property type="component" value="Chromosome 1"/>
</dbReference>
<evidence type="ECO:0000313" key="1">
    <source>
        <dbReference type="EMBL" id="RZC28249.1"/>
    </source>
</evidence>
<dbReference type="GO" id="GO:0005739">
    <property type="term" value="C:mitochondrion"/>
    <property type="evidence" value="ECO:0007669"/>
    <property type="project" value="TreeGrafter"/>
</dbReference>